<protein>
    <submittedName>
        <fullName evidence="2">Uncharacterized protein</fullName>
    </submittedName>
</protein>
<dbReference type="EMBL" id="QSCI01000029">
    <property type="protein sequence ID" value="RGX95107.1"/>
    <property type="molecule type" value="Genomic_DNA"/>
</dbReference>
<reference evidence="2 3" key="1">
    <citation type="submission" date="2018-08" db="EMBL/GenBank/DDBJ databases">
        <title>A genome reference for cultivated species of the human gut microbiota.</title>
        <authorList>
            <person name="Zou Y."/>
            <person name="Xue W."/>
            <person name="Luo G."/>
        </authorList>
    </citation>
    <scope>NUCLEOTIDE SEQUENCE [LARGE SCALE GENOMIC DNA]</scope>
    <source>
        <strain evidence="2 3">OF03-3</strain>
    </source>
</reference>
<accession>A0AA92UPT9</accession>
<evidence type="ECO:0000313" key="2">
    <source>
        <dbReference type="EMBL" id="RGX95107.1"/>
    </source>
</evidence>
<evidence type="ECO:0000256" key="1">
    <source>
        <dbReference type="SAM" id="MobiDB-lite"/>
    </source>
</evidence>
<feature type="compositionally biased region" description="Basic and acidic residues" evidence="1">
    <location>
        <begin position="45"/>
        <end position="54"/>
    </location>
</feature>
<evidence type="ECO:0000313" key="3">
    <source>
        <dbReference type="Proteomes" id="UP000285604"/>
    </source>
</evidence>
<dbReference type="Proteomes" id="UP000285604">
    <property type="component" value="Unassembled WGS sequence"/>
</dbReference>
<comment type="caution">
    <text evidence="2">The sequence shown here is derived from an EMBL/GenBank/DDBJ whole genome shotgun (WGS) entry which is preliminary data.</text>
</comment>
<dbReference type="AlphaFoldDB" id="A0AA92UPT9"/>
<feature type="region of interest" description="Disordered" evidence="1">
    <location>
        <begin position="26"/>
        <end position="54"/>
    </location>
</feature>
<organism evidence="2 3">
    <name type="scientific">Segatella copri</name>
    <dbReference type="NCBI Taxonomy" id="165179"/>
    <lineage>
        <taxon>Bacteria</taxon>
        <taxon>Pseudomonadati</taxon>
        <taxon>Bacteroidota</taxon>
        <taxon>Bacteroidia</taxon>
        <taxon>Bacteroidales</taxon>
        <taxon>Prevotellaceae</taxon>
        <taxon>Segatella</taxon>
    </lineage>
</organism>
<gene>
    <name evidence="2" type="ORF">DXA63_08055</name>
</gene>
<name>A0AA92UPT9_9BACT</name>
<sequence length="193" mass="22603">MHMETIISTIVIVACTYFFTRRKAKPTEQEPDVSTQPEASADIQQEEKQEEPPHTKDLCIELLKQLNCEVTVLEENENRLYFEYQGEHIVINASNDSYFIEMWDPWWCIVPMDDLEQMSNVRKAINTINTHGGVTIFYSIEEEGQKFVLHSKRQCILTKDIPQVKEYLKTLLGDFFTAQNKLREEIVPLRTEN</sequence>
<proteinExistence type="predicted"/>